<gene>
    <name evidence="4" type="ORF">OSSY52_21410</name>
</gene>
<dbReference type="AlphaFoldDB" id="A0A7G1G5W5"/>
<feature type="domain" description="HD-GYP" evidence="3">
    <location>
        <begin position="329"/>
        <end position="526"/>
    </location>
</feature>
<reference evidence="4 5" key="1">
    <citation type="submission" date="2018-06" db="EMBL/GenBank/DDBJ databases">
        <title>Genome sequencing of Oceanotoga sp. sy52.</title>
        <authorList>
            <person name="Mori K."/>
        </authorList>
    </citation>
    <scope>NUCLEOTIDE SEQUENCE [LARGE SCALE GENOMIC DNA]</scope>
    <source>
        <strain evidence="5">sy52</strain>
    </source>
</reference>
<protein>
    <submittedName>
        <fullName evidence="4">Uncharacterized protein</fullName>
    </submittedName>
</protein>
<name>A0A7G1G5W5_9BACT</name>
<dbReference type="InterPro" id="IPR052020">
    <property type="entry name" value="Cyclic_di-GMP/3'3'-cGAMP_PDE"/>
</dbReference>
<keyword evidence="1" id="KW-0472">Membrane</keyword>
<dbReference type="KEGG" id="ocy:OSSY52_21410"/>
<keyword evidence="1" id="KW-0812">Transmembrane</keyword>
<dbReference type="Gene3D" id="1.10.3210.10">
    <property type="entry name" value="Hypothetical protein af1432"/>
    <property type="match status" value="1"/>
</dbReference>
<dbReference type="Pfam" id="PF13487">
    <property type="entry name" value="HD_5"/>
    <property type="match status" value="1"/>
</dbReference>
<proteinExistence type="predicted"/>
<accession>A0A7G1G5W5</accession>
<evidence type="ECO:0000313" key="4">
    <source>
        <dbReference type="EMBL" id="BBE32000.1"/>
    </source>
</evidence>
<dbReference type="InterPro" id="IPR003607">
    <property type="entry name" value="HD/PDEase_dom"/>
</dbReference>
<dbReference type="SUPFAM" id="SSF109604">
    <property type="entry name" value="HD-domain/PDEase-like"/>
    <property type="match status" value="1"/>
</dbReference>
<dbReference type="EMBL" id="AP018712">
    <property type="protein sequence ID" value="BBE32000.1"/>
    <property type="molecule type" value="Genomic_DNA"/>
</dbReference>
<evidence type="ECO:0000259" key="3">
    <source>
        <dbReference type="PROSITE" id="PS51832"/>
    </source>
</evidence>
<dbReference type="Proteomes" id="UP000516361">
    <property type="component" value="Chromosome"/>
</dbReference>
<dbReference type="InterPro" id="IPR006674">
    <property type="entry name" value="HD_domain"/>
</dbReference>
<dbReference type="PROSITE" id="PS51832">
    <property type="entry name" value="HD_GYP"/>
    <property type="match status" value="1"/>
</dbReference>
<keyword evidence="1" id="KW-1133">Transmembrane helix</keyword>
<dbReference type="PANTHER" id="PTHR45228:SF4">
    <property type="entry name" value="LIPOPROTEIN"/>
    <property type="match status" value="1"/>
</dbReference>
<dbReference type="InParanoid" id="A0A7G1G5W5"/>
<dbReference type="InterPro" id="IPR037522">
    <property type="entry name" value="HD_GYP_dom"/>
</dbReference>
<organism evidence="4 5">
    <name type="scientific">Tepiditoga spiralis</name>
    <dbReference type="NCBI Taxonomy" id="2108365"/>
    <lineage>
        <taxon>Bacteria</taxon>
        <taxon>Thermotogati</taxon>
        <taxon>Thermotogota</taxon>
        <taxon>Thermotogae</taxon>
        <taxon>Petrotogales</taxon>
        <taxon>Petrotogaceae</taxon>
        <taxon>Tepiditoga</taxon>
    </lineage>
</organism>
<evidence type="ECO:0000256" key="1">
    <source>
        <dbReference type="SAM" id="Phobius"/>
    </source>
</evidence>
<evidence type="ECO:0000259" key="2">
    <source>
        <dbReference type="PROSITE" id="PS51831"/>
    </source>
</evidence>
<dbReference type="CDD" id="cd00077">
    <property type="entry name" value="HDc"/>
    <property type="match status" value="1"/>
</dbReference>
<sequence>MIKLTLNTFVLKNFKINFIIFTILVILIIFLSIFLGFEKMYETKASESANEIVKTFNFFINKKINFIFDILSSKTMTFRKYPANLDENTIISIITNNKLKTKDGYIDLSNWINDKKLYKIDSGIFFNKHTLKILRKEQDDNYLYAEICLDKILDLLNFKKDETFYLCNSENIILLSNNNSTIGKNIENWKNNTMFLIPKLFNKYVFFIKKEIPNDLYFVYTVSLNSFFKFLFFILFGILITISIIFFKFYNTISSKISFIVDYISEFSMELSKFDKNIAIKETINIKNSNIIELDKINTVYINLIENLQSYSEELSEKYLELNKLNKELYTRNSQILLSLSKGIELKDKYTLGHSKGVLELTKYMMNQLNLKKDTNFMQQVEIGCILHDIGKIFIPDEILNKPGKLSKDEFKEIKKHPQYGYELLKPISNLQISKNIIKYHHENWNGSGYPEGLNKNEIPLEAQIVAYADMYDAIRNKRVYHNELSKEESIKLIKSVQGIKLNPDLFNAFLKAVEIYEKNREEIKK</sequence>
<feature type="domain" description="HD" evidence="2">
    <location>
        <begin position="351"/>
        <end position="475"/>
    </location>
</feature>
<dbReference type="RefSeq" id="WP_190614859.1">
    <property type="nucleotide sequence ID" value="NZ_AP018712.1"/>
</dbReference>
<feature type="transmembrane region" description="Helical" evidence="1">
    <location>
        <begin position="16"/>
        <end position="37"/>
    </location>
</feature>
<keyword evidence="5" id="KW-1185">Reference proteome</keyword>
<dbReference type="SMART" id="SM00471">
    <property type="entry name" value="HDc"/>
    <property type="match status" value="1"/>
</dbReference>
<evidence type="ECO:0000313" key="5">
    <source>
        <dbReference type="Proteomes" id="UP000516361"/>
    </source>
</evidence>
<dbReference type="PANTHER" id="PTHR45228">
    <property type="entry name" value="CYCLIC DI-GMP PHOSPHODIESTERASE TM_0186-RELATED"/>
    <property type="match status" value="1"/>
</dbReference>
<dbReference type="PROSITE" id="PS51831">
    <property type="entry name" value="HD"/>
    <property type="match status" value="1"/>
</dbReference>
<feature type="transmembrane region" description="Helical" evidence="1">
    <location>
        <begin position="230"/>
        <end position="250"/>
    </location>
</feature>